<dbReference type="Proteomes" id="UP000023152">
    <property type="component" value="Unassembled WGS sequence"/>
</dbReference>
<accession>X6NX30</accession>
<organism evidence="1 2">
    <name type="scientific">Reticulomyxa filosa</name>
    <dbReference type="NCBI Taxonomy" id="46433"/>
    <lineage>
        <taxon>Eukaryota</taxon>
        <taxon>Sar</taxon>
        <taxon>Rhizaria</taxon>
        <taxon>Retaria</taxon>
        <taxon>Foraminifera</taxon>
        <taxon>Monothalamids</taxon>
        <taxon>Reticulomyxidae</taxon>
        <taxon>Reticulomyxa</taxon>
    </lineage>
</organism>
<name>X6NX30_RETFI</name>
<sequence>ETLFFFPHEKPSKHVDNFSLNNLNQKKKRKKVVNCGFYTSIEMSFTIELKIAKKKKNKKQKDRQKRWRKELLLKKVYLCDTIFTTLRQDGQSESASEESISDICDQAKLKRRRLDVGSSREELLKLRRGDGGSSEELGRIDDEVAHYHGFGIVIRANVHDHLAIAIKQEWYVIMSMPKAIQQFHVHASGHCFGLQCERQVLMMSCPWHCARVIQFEKHCFD</sequence>
<evidence type="ECO:0000313" key="2">
    <source>
        <dbReference type="Proteomes" id="UP000023152"/>
    </source>
</evidence>
<keyword evidence="2" id="KW-1185">Reference proteome</keyword>
<protein>
    <submittedName>
        <fullName evidence="1">Uncharacterized protein</fullName>
    </submittedName>
</protein>
<reference evidence="1 2" key="1">
    <citation type="journal article" date="2013" name="Curr. Biol.">
        <title>The Genome of the Foraminiferan Reticulomyxa filosa.</title>
        <authorList>
            <person name="Glockner G."/>
            <person name="Hulsmann N."/>
            <person name="Schleicher M."/>
            <person name="Noegel A.A."/>
            <person name="Eichinger L."/>
            <person name="Gallinger C."/>
            <person name="Pawlowski J."/>
            <person name="Sierra R."/>
            <person name="Euteneuer U."/>
            <person name="Pillet L."/>
            <person name="Moustafa A."/>
            <person name="Platzer M."/>
            <person name="Groth M."/>
            <person name="Szafranski K."/>
            <person name="Schliwa M."/>
        </authorList>
    </citation>
    <scope>NUCLEOTIDE SEQUENCE [LARGE SCALE GENOMIC DNA]</scope>
</reference>
<feature type="non-terminal residue" evidence="1">
    <location>
        <position position="1"/>
    </location>
</feature>
<proteinExistence type="predicted"/>
<dbReference type="AlphaFoldDB" id="X6NX30"/>
<evidence type="ECO:0000313" key="1">
    <source>
        <dbReference type="EMBL" id="ETO30561.1"/>
    </source>
</evidence>
<comment type="caution">
    <text evidence="1">The sequence shown here is derived from an EMBL/GenBank/DDBJ whole genome shotgun (WGS) entry which is preliminary data.</text>
</comment>
<dbReference type="EMBL" id="ASPP01005427">
    <property type="protein sequence ID" value="ETO30561.1"/>
    <property type="molecule type" value="Genomic_DNA"/>
</dbReference>
<gene>
    <name evidence="1" type="ORF">RFI_06561</name>
</gene>